<dbReference type="Proteomes" id="UP000198981">
    <property type="component" value="Unassembled WGS sequence"/>
</dbReference>
<keyword evidence="3" id="KW-1185">Reference proteome</keyword>
<dbReference type="RefSeq" id="WP_133379013.1">
    <property type="nucleotide sequence ID" value="NZ_FMUH01000001.1"/>
</dbReference>
<evidence type="ECO:0000256" key="1">
    <source>
        <dbReference type="SAM" id="MobiDB-lite"/>
    </source>
</evidence>
<organism evidence="2 3">
    <name type="scientific">Klenkia marina</name>
    <dbReference type="NCBI Taxonomy" id="1960309"/>
    <lineage>
        <taxon>Bacteria</taxon>
        <taxon>Bacillati</taxon>
        <taxon>Actinomycetota</taxon>
        <taxon>Actinomycetes</taxon>
        <taxon>Geodermatophilales</taxon>
        <taxon>Geodermatophilaceae</taxon>
        <taxon>Klenkia</taxon>
    </lineage>
</organism>
<sequence>MSYDSVRIDPDAAAAALQAWQASAAQLRQTVMQCSGAIEAAEGAQPWGGDSSGREFGTTYLEGAEPSRGAVSSLAGQFEEVGQQVETAVQASLASDGEQASSLASTQGTLDSL</sequence>
<dbReference type="AlphaFoldDB" id="A0A1G4XG06"/>
<evidence type="ECO:0000313" key="3">
    <source>
        <dbReference type="Proteomes" id="UP000198981"/>
    </source>
</evidence>
<feature type="region of interest" description="Disordered" evidence="1">
    <location>
        <begin position="42"/>
        <end position="63"/>
    </location>
</feature>
<dbReference type="OrthoDB" id="3534939at2"/>
<gene>
    <name evidence="2" type="ORF">SAMN03159343_0902</name>
</gene>
<reference evidence="3" key="1">
    <citation type="submission" date="2016-10" db="EMBL/GenBank/DDBJ databases">
        <authorList>
            <person name="Varghese N."/>
            <person name="Submissions S."/>
        </authorList>
    </citation>
    <scope>NUCLEOTIDE SEQUENCE [LARGE SCALE GENOMIC DNA]</scope>
    <source>
        <strain evidence="3">DSM 45722</strain>
    </source>
</reference>
<feature type="region of interest" description="Disordered" evidence="1">
    <location>
        <begin position="89"/>
        <end position="113"/>
    </location>
</feature>
<dbReference type="Gene3D" id="1.10.287.1060">
    <property type="entry name" value="ESAT-6-like"/>
    <property type="match status" value="1"/>
</dbReference>
<evidence type="ECO:0000313" key="2">
    <source>
        <dbReference type="EMBL" id="SCX40182.1"/>
    </source>
</evidence>
<accession>A0A1G4XG06</accession>
<dbReference type="STRING" id="1960309.SAMN03159343_0902"/>
<protein>
    <recommendedName>
        <fullName evidence="4">WXG100 family type VII secretion target</fullName>
    </recommendedName>
</protein>
<name>A0A1G4XG06_9ACTN</name>
<dbReference type="EMBL" id="FMUH01000001">
    <property type="protein sequence ID" value="SCX40182.1"/>
    <property type="molecule type" value="Genomic_DNA"/>
</dbReference>
<evidence type="ECO:0008006" key="4">
    <source>
        <dbReference type="Google" id="ProtNLM"/>
    </source>
</evidence>
<proteinExistence type="predicted"/>